<feature type="domain" description="Activator of Hsp90 ATPase AHSA1-like N-terminal" evidence="4">
    <location>
        <begin position="18"/>
        <end position="148"/>
    </location>
</feature>
<accession>A0A397BPQ4</accession>
<evidence type="ECO:0000256" key="1">
    <source>
        <dbReference type="ARBA" id="ARBA00006817"/>
    </source>
</evidence>
<evidence type="ECO:0000256" key="3">
    <source>
        <dbReference type="SAM" id="Phobius"/>
    </source>
</evidence>
<evidence type="ECO:0000259" key="4">
    <source>
        <dbReference type="SMART" id="SM01000"/>
    </source>
</evidence>
<protein>
    <recommendedName>
        <fullName evidence="4">Activator of Hsp90 ATPase AHSA1-like N-terminal domain-containing protein</fullName>
    </recommendedName>
</protein>
<evidence type="ECO:0000313" key="5">
    <source>
        <dbReference type="EMBL" id="RHY22418.1"/>
    </source>
</evidence>
<gene>
    <name evidence="5" type="ORF">DYB36_012585</name>
</gene>
<dbReference type="Proteomes" id="UP000265427">
    <property type="component" value="Unassembled WGS sequence"/>
</dbReference>
<organism evidence="5 6">
    <name type="scientific">Aphanomyces astaci</name>
    <name type="common">Crayfish plague agent</name>
    <dbReference type="NCBI Taxonomy" id="112090"/>
    <lineage>
        <taxon>Eukaryota</taxon>
        <taxon>Sar</taxon>
        <taxon>Stramenopiles</taxon>
        <taxon>Oomycota</taxon>
        <taxon>Saprolegniomycetes</taxon>
        <taxon>Saprolegniales</taxon>
        <taxon>Verrucalvaceae</taxon>
        <taxon>Aphanomyces</taxon>
    </lineage>
</organism>
<dbReference type="InterPro" id="IPR036338">
    <property type="entry name" value="Aha1"/>
</dbReference>
<comment type="similarity">
    <text evidence="1">Belongs to the AHA1 family.</text>
</comment>
<keyword evidence="3" id="KW-0472">Membrane</keyword>
<comment type="caution">
    <text evidence="5">The sequence shown here is derived from an EMBL/GenBank/DDBJ whole genome shotgun (WGS) entry which is preliminary data.</text>
</comment>
<dbReference type="PANTHER" id="PTHR13009:SF35">
    <property type="entry name" value="ACTIVATOR OF HSP90 ATPASE AHSA1-LIKE N-TERMINAL DOMAIN-CONTAINING PROTEIN"/>
    <property type="match status" value="1"/>
</dbReference>
<feature type="transmembrane region" description="Helical" evidence="3">
    <location>
        <begin position="248"/>
        <end position="268"/>
    </location>
</feature>
<reference evidence="5 6" key="1">
    <citation type="submission" date="2018-08" db="EMBL/GenBank/DDBJ databases">
        <title>Aphanomyces genome sequencing and annotation.</title>
        <authorList>
            <person name="Minardi D."/>
            <person name="Oidtmann B."/>
            <person name="Van Der Giezen M."/>
            <person name="Studholme D.J."/>
        </authorList>
    </citation>
    <scope>NUCLEOTIDE SEQUENCE [LARGE SCALE GENOMIC DNA]</scope>
    <source>
        <strain evidence="5 6">Kv</strain>
    </source>
</reference>
<dbReference type="GO" id="GO:0001671">
    <property type="term" value="F:ATPase activator activity"/>
    <property type="evidence" value="ECO:0007669"/>
    <property type="project" value="InterPro"/>
</dbReference>
<sequence>MTKGSTTYAGMSFHSREEINKSQWAKESLKRFILEEFQIVDAATGWNVRATTIVKCDGDAKVCRGKKRCGYDIALEFDYEGVHVGKSETSSGKINLHDFEDTNGEDYEIHVKSTTSSAQDKTTVAIIKKHENALRTFSDHIMAEELMQRVADAVVAFFAKEDTGHLVTASILSVSILMTIALLSQGSTDSVFQHGFGVWGQHAAADRIQGEERERDEAEREIFQESNVSGKSTPEEIVGADLFLATKLPWITLSLAVVVVAGSVHVAVSSPL</sequence>
<dbReference type="VEuPathDB" id="FungiDB:H257_12044"/>
<dbReference type="Gene3D" id="3.15.10.20">
    <property type="entry name" value="Activator of Hsp90 ATPase Aha1, N-terminal domain"/>
    <property type="match status" value="1"/>
</dbReference>
<dbReference type="VEuPathDB" id="FungiDB:H257_12043"/>
<evidence type="ECO:0000313" key="6">
    <source>
        <dbReference type="Proteomes" id="UP000265427"/>
    </source>
</evidence>
<dbReference type="GO" id="GO:0051087">
    <property type="term" value="F:protein-folding chaperone binding"/>
    <property type="evidence" value="ECO:0007669"/>
    <property type="project" value="InterPro"/>
</dbReference>
<keyword evidence="3" id="KW-0812">Transmembrane</keyword>
<dbReference type="AlphaFoldDB" id="A0A397BPQ4"/>
<name>A0A397BPQ4_APHAT</name>
<dbReference type="InterPro" id="IPR015310">
    <property type="entry name" value="AHSA1-like_N"/>
</dbReference>
<dbReference type="Pfam" id="PF09229">
    <property type="entry name" value="Aha1_N"/>
    <property type="match status" value="1"/>
</dbReference>
<feature type="transmembrane region" description="Helical" evidence="3">
    <location>
        <begin position="166"/>
        <end position="184"/>
    </location>
</feature>
<keyword evidence="3" id="KW-1133">Transmembrane helix</keyword>
<evidence type="ECO:0000256" key="2">
    <source>
        <dbReference type="SAM" id="Coils"/>
    </source>
</evidence>
<proteinExistence type="inferred from homology"/>
<feature type="coiled-coil region" evidence="2">
    <location>
        <begin position="201"/>
        <end position="228"/>
    </location>
</feature>
<keyword evidence="2" id="KW-0175">Coiled coil</keyword>
<dbReference type="EMBL" id="QUSZ01002372">
    <property type="protein sequence ID" value="RHY22418.1"/>
    <property type="molecule type" value="Genomic_DNA"/>
</dbReference>
<dbReference type="SMART" id="SM01000">
    <property type="entry name" value="Aha1_N"/>
    <property type="match status" value="1"/>
</dbReference>
<dbReference type="PANTHER" id="PTHR13009">
    <property type="entry name" value="HEAT SHOCK PROTEIN 90 HSP90 CO-CHAPERONE AHA-1"/>
    <property type="match status" value="1"/>
</dbReference>
<dbReference type="SUPFAM" id="SSF103111">
    <property type="entry name" value="Activator of Hsp90 ATPase, Aha1"/>
    <property type="match status" value="1"/>
</dbReference>